<accession>A0A6G1FD09</accession>
<proteinExistence type="predicted"/>
<dbReference type="OrthoDB" id="1937726at2759"/>
<sequence>MSTPQGSRAPTLSSGAGAGSRDPTPSDAATGEPAQETQGTDVVEVDSGDDPVVVGNKRKLKSVVWQDFKKLKVSGFESPIVNALMTCLDDEEEASFCC</sequence>
<organism evidence="2 3">
    <name type="scientific">Oryza meyeriana var. granulata</name>
    <dbReference type="NCBI Taxonomy" id="110450"/>
    <lineage>
        <taxon>Eukaryota</taxon>
        <taxon>Viridiplantae</taxon>
        <taxon>Streptophyta</taxon>
        <taxon>Embryophyta</taxon>
        <taxon>Tracheophyta</taxon>
        <taxon>Spermatophyta</taxon>
        <taxon>Magnoliopsida</taxon>
        <taxon>Liliopsida</taxon>
        <taxon>Poales</taxon>
        <taxon>Poaceae</taxon>
        <taxon>BOP clade</taxon>
        <taxon>Oryzoideae</taxon>
        <taxon>Oryzeae</taxon>
        <taxon>Oryzinae</taxon>
        <taxon>Oryza</taxon>
        <taxon>Oryza meyeriana</taxon>
    </lineage>
</organism>
<gene>
    <name evidence="2" type="ORF">E2562_028833</name>
</gene>
<reference evidence="2 3" key="1">
    <citation type="submission" date="2019-11" db="EMBL/GenBank/DDBJ databases">
        <title>Whole genome sequence of Oryza granulata.</title>
        <authorList>
            <person name="Li W."/>
        </authorList>
    </citation>
    <scope>NUCLEOTIDE SEQUENCE [LARGE SCALE GENOMIC DNA]</scope>
    <source>
        <strain evidence="3">cv. Menghai</strain>
        <tissue evidence="2">Leaf</tissue>
    </source>
</reference>
<dbReference type="Proteomes" id="UP000479710">
    <property type="component" value="Unassembled WGS sequence"/>
</dbReference>
<comment type="caution">
    <text evidence="2">The sequence shown here is derived from an EMBL/GenBank/DDBJ whole genome shotgun (WGS) entry which is preliminary data.</text>
</comment>
<evidence type="ECO:0000256" key="1">
    <source>
        <dbReference type="SAM" id="MobiDB-lite"/>
    </source>
</evidence>
<feature type="region of interest" description="Disordered" evidence="1">
    <location>
        <begin position="1"/>
        <end position="51"/>
    </location>
</feature>
<evidence type="ECO:0000313" key="3">
    <source>
        <dbReference type="Proteomes" id="UP000479710"/>
    </source>
</evidence>
<keyword evidence="3" id="KW-1185">Reference proteome</keyword>
<evidence type="ECO:0000313" key="2">
    <source>
        <dbReference type="EMBL" id="KAF0934828.1"/>
    </source>
</evidence>
<protein>
    <submittedName>
        <fullName evidence="2">Uncharacterized protein</fullName>
    </submittedName>
</protein>
<dbReference type="AlphaFoldDB" id="A0A6G1FD09"/>
<dbReference type="EMBL" id="SPHZ02000001">
    <property type="protein sequence ID" value="KAF0934828.1"/>
    <property type="molecule type" value="Genomic_DNA"/>
</dbReference>
<feature type="compositionally biased region" description="Polar residues" evidence="1">
    <location>
        <begin position="1"/>
        <end position="14"/>
    </location>
</feature>
<name>A0A6G1FD09_9ORYZ</name>